<sequence>MSQATGRGRVVGDYLVGRQIGSGSFSVVWHARHRVHGTEVAMKEIATAAGLQVLRDNNLIHRDLKPQNLLLCTDDDNAALKIADFGFARSLQPRGLAETLCGSPLYMAPEIMQLQKYDAKADLWSVGAILFQLVTGKTPFTGSNQIQLLQNIVKATELHFPPDAKILSADCKDLCQKLLRRNPVERLTFEEFFNHPFLSQTQPDQVFRSRMFSRSADDFPFYESKSVRDVAESSQDDCLPFFLDDDSSGPEGSPSFSKRRSSMKSTYGFSVDAKHGREATSSALNNLDLRYGNKLDNTNLRHDSYKLSDENLNEPPKCLDQRLANTRSKVGDSLDLVDQDYVLVSGPPMDTSSSSTSVSKPTHIPRTSERPLISVPKYTTSSAPVPIIGATNSKISHIGSLESQSSAPGTSLGSTDMGDALEQPSTHCMTRIKSLKRCACAITELVNEKILAGKHLEGFSIQLVILAIWKQALHICHTQAASAMDGSPSGESTRLRSSRKKHGTPDTEDCPGVNTQGLEDMSSQIEKEFLREVEHAEELAKVIEPGSTEMPDAMETIFQAALAFGRHGGVDELMGDMESATLLYSKAVRLLVFLLVEAPSLILNPPFSLTNSDRYRLRNYIDILNNRQGHSRSQRIALLKCQDQA</sequence>
<comment type="caution">
    <text evidence="1">The sequence shown here is derived from an EMBL/GenBank/DDBJ whole genome shotgun (WGS) entry which is preliminary data.</text>
</comment>
<gene>
    <name evidence="1" type="ORF">KPL71_018000</name>
</gene>
<protein>
    <submittedName>
        <fullName evidence="1">Serine/threonine-protein kinase ATG1c</fullName>
    </submittedName>
</protein>
<keyword evidence="2" id="KW-1185">Reference proteome</keyword>
<dbReference type="EMBL" id="CM039175">
    <property type="protein sequence ID" value="KAH9736186.1"/>
    <property type="molecule type" value="Genomic_DNA"/>
</dbReference>
<keyword evidence="1" id="KW-0418">Kinase</keyword>
<reference evidence="2" key="1">
    <citation type="journal article" date="2023" name="Hortic. Res.">
        <title>A chromosome-level phased genome enabling allele-level studies in sweet orange: a case study on citrus Huanglongbing tolerance.</title>
        <authorList>
            <person name="Wu B."/>
            <person name="Yu Q."/>
            <person name="Deng Z."/>
            <person name="Duan Y."/>
            <person name="Luo F."/>
            <person name="Gmitter F. Jr."/>
        </authorList>
    </citation>
    <scope>NUCLEOTIDE SEQUENCE [LARGE SCALE GENOMIC DNA]</scope>
    <source>
        <strain evidence="2">cv. Valencia</strain>
    </source>
</reference>
<organism evidence="1 2">
    <name type="scientific">Citrus sinensis</name>
    <name type="common">Sweet orange</name>
    <name type="synonym">Citrus aurantium var. sinensis</name>
    <dbReference type="NCBI Taxonomy" id="2711"/>
    <lineage>
        <taxon>Eukaryota</taxon>
        <taxon>Viridiplantae</taxon>
        <taxon>Streptophyta</taxon>
        <taxon>Embryophyta</taxon>
        <taxon>Tracheophyta</taxon>
        <taxon>Spermatophyta</taxon>
        <taxon>Magnoliopsida</taxon>
        <taxon>eudicotyledons</taxon>
        <taxon>Gunneridae</taxon>
        <taxon>Pentapetalae</taxon>
        <taxon>rosids</taxon>
        <taxon>malvids</taxon>
        <taxon>Sapindales</taxon>
        <taxon>Rutaceae</taxon>
        <taxon>Aurantioideae</taxon>
        <taxon>Citrus</taxon>
    </lineage>
</organism>
<name>A0ACB8JTX0_CITSI</name>
<evidence type="ECO:0000313" key="2">
    <source>
        <dbReference type="Proteomes" id="UP000829398"/>
    </source>
</evidence>
<accession>A0ACB8JTX0</accession>
<dbReference type="Proteomes" id="UP000829398">
    <property type="component" value="Chromosome 6"/>
</dbReference>
<keyword evidence="1" id="KW-0808">Transferase</keyword>
<evidence type="ECO:0000313" key="1">
    <source>
        <dbReference type="EMBL" id="KAH9736186.1"/>
    </source>
</evidence>
<proteinExistence type="predicted"/>